<accession>A0ACD1ABF6</accession>
<protein>
    <submittedName>
        <fullName evidence="1">Hydrogenase formation protein HypD</fullName>
    </submittedName>
</protein>
<proteinExistence type="predicted"/>
<sequence>MNIEQIITELKEYKGPERKIMEVCGTHTASIFKSGVRSLLSSKIKLISGPGCPVCVTPAAYIDRCIEYAMTENHVLVTFGDMMKVPGTEGSLSQAKGNGAKVELMYSPMEVVDRAEKNPGTTYVIAGVGFETTVPAYALTLEEAVGRGVKNIRLLTALKTVMPALEWICENEAEIDGFLCPGHVSVIIGSAAYENLAEQYQKPFVVAGFEPEHILAGVYDIMRQLQVESGKEKGVHNLYKNAVRTEGNQKAMSVIDRYFEPGAAMWRGLGMIEASGLYLRPEFALYDGGSKGLDRDLELPEACRCGDVIVGRINPNECPMFGTGCNPMNPYGPCMVSSEGACGIWHRNIGML</sequence>
<dbReference type="EMBL" id="CP042469">
    <property type="protein sequence ID" value="QOX63847.1"/>
    <property type="molecule type" value="Genomic_DNA"/>
</dbReference>
<name>A0ACD1ABF6_9FIRM</name>
<dbReference type="Proteomes" id="UP000594014">
    <property type="component" value="Chromosome"/>
</dbReference>
<keyword evidence="2" id="KW-1185">Reference proteome</keyword>
<gene>
    <name evidence="1" type="primary">hypD</name>
    <name evidence="1" type="ORF">FRZ06_11135</name>
</gene>
<reference evidence="1" key="1">
    <citation type="submission" date="2019-08" db="EMBL/GenBank/DDBJ databases">
        <title>Genome sequence of Clostridiales bacterium MT110.</title>
        <authorList>
            <person name="Cao J."/>
        </authorList>
    </citation>
    <scope>NUCLEOTIDE SEQUENCE</scope>
    <source>
        <strain evidence="1">MT110</strain>
    </source>
</reference>
<organism evidence="1 2">
    <name type="scientific">Anoxybacterium hadale</name>
    <dbReference type="NCBI Taxonomy" id="3408580"/>
    <lineage>
        <taxon>Bacteria</taxon>
        <taxon>Bacillati</taxon>
        <taxon>Bacillota</taxon>
        <taxon>Clostridia</taxon>
        <taxon>Peptostreptococcales</taxon>
        <taxon>Anaerovoracaceae</taxon>
        <taxon>Anoxybacterium</taxon>
    </lineage>
</organism>
<evidence type="ECO:0000313" key="2">
    <source>
        <dbReference type="Proteomes" id="UP000594014"/>
    </source>
</evidence>
<evidence type="ECO:0000313" key="1">
    <source>
        <dbReference type="EMBL" id="QOX63847.1"/>
    </source>
</evidence>